<dbReference type="Proteomes" id="UP000054047">
    <property type="component" value="Unassembled WGS sequence"/>
</dbReference>
<evidence type="ECO:0000313" key="2">
    <source>
        <dbReference type="EMBL" id="KIH65367.1"/>
    </source>
</evidence>
<dbReference type="EMBL" id="KN727588">
    <property type="protein sequence ID" value="KIH65367.1"/>
    <property type="molecule type" value="Genomic_DNA"/>
</dbReference>
<evidence type="ECO:0000256" key="1">
    <source>
        <dbReference type="SAM" id="MobiDB-lite"/>
    </source>
</evidence>
<reference evidence="2 3" key="1">
    <citation type="submission" date="2013-12" db="EMBL/GenBank/DDBJ databases">
        <title>Draft genome of the parsitic nematode Ancylostoma duodenale.</title>
        <authorList>
            <person name="Mitreva M."/>
        </authorList>
    </citation>
    <scope>NUCLEOTIDE SEQUENCE [LARGE SCALE GENOMIC DNA]</scope>
    <source>
        <strain evidence="2 3">Zhejiang</strain>
    </source>
</reference>
<gene>
    <name evidence="2" type="ORF">ANCDUO_04316</name>
</gene>
<evidence type="ECO:0000313" key="3">
    <source>
        <dbReference type="Proteomes" id="UP000054047"/>
    </source>
</evidence>
<feature type="region of interest" description="Disordered" evidence="1">
    <location>
        <begin position="149"/>
        <end position="204"/>
    </location>
</feature>
<proteinExistence type="predicted"/>
<name>A0A0C2DRL1_9BILA</name>
<dbReference type="OrthoDB" id="5851910at2759"/>
<dbReference type="PANTHER" id="PTHR37984">
    <property type="entry name" value="PROTEIN CBG26694"/>
    <property type="match status" value="1"/>
</dbReference>
<accession>A0A0C2DRL1</accession>
<organism evidence="2 3">
    <name type="scientific">Ancylostoma duodenale</name>
    <dbReference type="NCBI Taxonomy" id="51022"/>
    <lineage>
        <taxon>Eukaryota</taxon>
        <taxon>Metazoa</taxon>
        <taxon>Ecdysozoa</taxon>
        <taxon>Nematoda</taxon>
        <taxon>Chromadorea</taxon>
        <taxon>Rhabditida</taxon>
        <taxon>Rhabditina</taxon>
        <taxon>Rhabditomorpha</taxon>
        <taxon>Strongyloidea</taxon>
        <taxon>Ancylostomatidae</taxon>
        <taxon>Ancylostomatinae</taxon>
        <taxon>Ancylostoma</taxon>
    </lineage>
</organism>
<protein>
    <recommendedName>
        <fullName evidence="4">Integrase zinc-binding domain-containing protein</fullName>
    </recommendedName>
</protein>
<sequence>MKMLARDYCLWTNIEKEIENKVKSCRRCQEYAKNPIKNTLCSWPIEDKTWIRVHADFAGPIEGRMFLIIVDAYSKWPELETTGTDILDGLLDVSSYAMVSVHDVQVDDRLWRRQANQLRPATHTTADSKLMDEFDFPLLLCVNDDPPIQDSSTTYRKDRTSTTPLPTPVPVHRPSRTQRPQLRLQVDPRRKTSTTDDSLTREVL</sequence>
<keyword evidence="3" id="KW-1185">Reference proteome</keyword>
<dbReference type="InterPro" id="IPR050951">
    <property type="entry name" value="Retrovirus_Pol_polyprotein"/>
</dbReference>
<feature type="compositionally biased region" description="Basic and acidic residues" evidence="1">
    <location>
        <begin position="186"/>
        <end position="204"/>
    </location>
</feature>
<dbReference type="AlphaFoldDB" id="A0A0C2DRL1"/>
<dbReference type="PANTHER" id="PTHR37984:SF5">
    <property type="entry name" value="PROTEIN NYNRIN-LIKE"/>
    <property type="match status" value="1"/>
</dbReference>
<evidence type="ECO:0008006" key="4">
    <source>
        <dbReference type="Google" id="ProtNLM"/>
    </source>
</evidence>